<dbReference type="SMART" id="SM00388">
    <property type="entry name" value="HisKA"/>
    <property type="match status" value="1"/>
</dbReference>
<dbReference type="SUPFAM" id="SSF50998">
    <property type="entry name" value="Quinoprotein alcohol dehydrogenase-like"/>
    <property type="match status" value="1"/>
</dbReference>
<dbReference type="InterPro" id="IPR036890">
    <property type="entry name" value="HATPase_C_sf"/>
</dbReference>
<dbReference type="Gene3D" id="3.40.50.2300">
    <property type="match status" value="1"/>
</dbReference>
<dbReference type="InterPro" id="IPR018060">
    <property type="entry name" value="HTH_AraC"/>
</dbReference>
<keyword evidence="9" id="KW-0805">Transcription regulation</keyword>
<dbReference type="InterPro" id="IPR001789">
    <property type="entry name" value="Sig_transdc_resp-reg_receiver"/>
</dbReference>
<dbReference type="CDD" id="cd17574">
    <property type="entry name" value="REC_OmpR"/>
    <property type="match status" value="1"/>
</dbReference>
<dbReference type="InterPro" id="IPR003594">
    <property type="entry name" value="HATPase_dom"/>
</dbReference>
<keyword evidence="8" id="KW-0902">Two-component regulatory system</keyword>
<proteinExistence type="predicted"/>
<keyword evidence="4" id="KW-0808">Transferase</keyword>
<keyword evidence="12" id="KW-0812">Transmembrane</keyword>
<dbReference type="Gene3D" id="2.60.40.10">
    <property type="entry name" value="Immunoglobulins"/>
    <property type="match status" value="1"/>
</dbReference>
<dbReference type="FunFam" id="3.30.565.10:FF:000037">
    <property type="entry name" value="Hybrid sensor histidine kinase/response regulator"/>
    <property type="match status" value="1"/>
</dbReference>
<evidence type="ECO:0000256" key="8">
    <source>
        <dbReference type="ARBA" id="ARBA00023012"/>
    </source>
</evidence>
<keyword evidence="5" id="KW-0547">Nucleotide-binding</keyword>
<dbReference type="Pfam" id="PF00512">
    <property type="entry name" value="HisKA"/>
    <property type="match status" value="1"/>
</dbReference>
<evidence type="ECO:0000256" key="9">
    <source>
        <dbReference type="ARBA" id="ARBA00023015"/>
    </source>
</evidence>
<sequence length="1386" mass="158802">MKNIKYILLCCFGLINGLFSQDKFENYQFRSIQETTSKRAISSIIQDQNGFIWIGTNGAGLYRYDGVNYFGYKHDKKAGSVNSNFIYATFIDSKNNLWIGTDEGLCLYNRDLDNFTKINIQDAIVKGYEQPITIKTIIEDNNGDILLGAYGFGLFKVNVKTLKASLVHSNFLEKPNFLIKCSVKNKQGIIYLGTSYGLLEIDANGKVKQVYKDKFKREPLLDDIESLVIDKFGYLWLGTTENGLIKIKPETDNYQFENFFITKNKILSIIKSSQDYILCGTENDGLLVVNYKGEVLQKYLHSKYNNFSLKSNSVWSLYEDKEKRLWLGYFNKGLGVFDKPNNKFNSLESLVNNDNSLQTSYVTSVIKDKKGNLLISNEGGGLDIYNLSAKTYIHVNKNNQSYYSGLDAVDIQTIFIDSKQNIWVGSWDRGIYFLKNGTTRFKNYNTTNTAGLKSNRIFSFSEDSGGRIWIGTFIKGLHYFDNKNNTFVHCDAKPFADNALDKAFIRKVFVDSDNILWVGTILGLYQVHLNADSGFSVINMRDEMFRDKTKYKGIQTILSIYESNDKKIWIGTDGEGLFSYNKKNKIFSDYDDFPGFEEKSVRAIISDNNGSLWISGGSGLTKLDFKNKQSTNFNKDDGLVDNDFNNNAVFKDGNGELYFGGYEGVNYFNPNEIKKTEKAPRLYFSDFKLFNRSVKPNKEGSPLTKVISQTKEIILNHAQSVFTIEYVGISYNYSKKNQYAYYLEGFEKDWNYVGNNRTATYTNLEPGNYVFKVKSANADGSWSNVPLELIIKILPPWWKTIWAYLIYASILVFLIIYFNKIYQNRFKARQSIILEREKTIQLEKLNNKKLQFFTNISHEFRTPLTLIINPLEDILRSKNVSREIHNKLKTVHKSSDRLSRLINELMDFNKLEFNKIFLQVKKIEVIAFVKEIIGYFDEEAAARNITIDFESELEELEDWLDPKMLEKIIFNIISNAFKFTPDDGFIAISIDKLDENSSLIINGGKVPSFSITITDTGSGIYKEDLKRIFDRFYQVNNLNKDYYGSTGIGLEVVKEFVELHKGKIDVESTPGEGTKFMVTFPLGNSFYKENEVVNEVFEIEKNKNKFLFESNKYQADDEELTSDPTKEITADTAKAYTVLIVEDNLELRNYLKAELSRSYKVITAENGKKGYELAVQKLPDIIITDVIMPVMDGLQLCKNIKGDLKTSHIPLLMLSAKAMVQDRIEGIDSGADMYLSKPFELDILKSSLAQLITSRQIMFKKFYTGITKDGKEKTTSLDNDFIQKILHFINENLSESDLSVELLSSKVFLSRSQLYRKIKTLTGVSVNEFIRNVRLEKAKQLLEQGNNTVNINEISYKVGFTSPSYFAKCYKIKYGHLPTQETGAKE</sequence>
<keyword evidence="6 16" id="KW-0418">Kinase</keyword>
<dbReference type="EMBL" id="QWDN01000009">
    <property type="protein sequence ID" value="TEB42283.1"/>
    <property type="molecule type" value="Genomic_DNA"/>
</dbReference>
<evidence type="ECO:0000256" key="10">
    <source>
        <dbReference type="ARBA" id="ARBA00023163"/>
    </source>
</evidence>
<feature type="modified residue" description="4-aspartylphosphate" evidence="11">
    <location>
        <position position="1185"/>
    </location>
</feature>
<dbReference type="PANTHER" id="PTHR43547:SF2">
    <property type="entry name" value="HYBRID SIGNAL TRANSDUCTION HISTIDINE KINASE C"/>
    <property type="match status" value="1"/>
</dbReference>
<comment type="catalytic activity">
    <reaction evidence="1">
        <text>ATP + protein L-histidine = ADP + protein N-phospho-L-histidine.</text>
        <dbReference type="EC" id="2.7.13.3"/>
    </reaction>
</comment>
<evidence type="ECO:0000259" key="14">
    <source>
        <dbReference type="PROSITE" id="PS50109"/>
    </source>
</evidence>
<keyword evidence="12" id="KW-0472">Membrane</keyword>
<dbReference type="InterPro" id="IPR013783">
    <property type="entry name" value="Ig-like_fold"/>
</dbReference>
<evidence type="ECO:0000256" key="6">
    <source>
        <dbReference type="ARBA" id="ARBA00022777"/>
    </source>
</evidence>
<keyword evidence="12" id="KW-1133">Transmembrane helix</keyword>
<evidence type="ECO:0000259" key="13">
    <source>
        <dbReference type="PROSITE" id="PS01124"/>
    </source>
</evidence>
<feature type="domain" description="HTH araC/xylS-type" evidence="13">
    <location>
        <begin position="1283"/>
        <end position="1384"/>
    </location>
</feature>
<protein>
    <recommendedName>
        <fullName evidence="2">histidine kinase</fullName>
        <ecNumber evidence="2">2.7.13.3</ecNumber>
    </recommendedName>
</protein>
<gene>
    <name evidence="17" type="ORF">D0809_20490</name>
    <name evidence="16" type="ORF">EV142_109160</name>
</gene>
<dbReference type="EC" id="2.7.13.3" evidence="2"/>
<evidence type="ECO:0000313" key="16">
    <source>
        <dbReference type="EMBL" id="TCN53177.1"/>
    </source>
</evidence>
<dbReference type="InterPro" id="IPR011047">
    <property type="entry name" value="Quinoprotein_ADH-like_sf"/>
</dbReference>
<dbReference type="GO" id="GO:0003700">
    <property type="term" value="F:DNA-binding transcription factor activity"/>
    <property type="evidence" value="ECO:0007669"/>
    <property type="project" value="InterPro"/>
</dbReference>
<dbReference type="Pfam" id="PF12833">
    <property type="entry name" value="HTH_18"/>
    <property type="match status" value="1"/>
</dbReference>
<evidence type="ECO:0000256" key="3">
    <source>
        <dbReference type="ARBA" id="ARBA00022553"/>
    </source>
</evidence>
<dbReference type="InterPro" id="IPR015943">
    <property type="entry name" value="WD40/YVTN_repeat-like_dom_sf"/>
</dbReference>
<evidence type="ECO:0000256" key="1">
    <source>
        <dbReference type="ARBA" id="ARBA00000085"/>
    </source>
</evidence>
<dbReference type="GO" id="GO:0043565">
    <property type="term" value="F:sequence-specific DNA binding"/>
    <property type="evidence" value="ECO:0007669"/>
    <property type="project" value="InterPro"/>
</dbReference>
<dbReference type="FunFam" id="2.60.40.10:FF:000791">
    <property type="entry name" value="Two-component system sensor histidine kinase/response regulator"/>
    <property type="match status" value="1"/>
</dbReference>
<evidence type="ECO:0000256" key="5">
    <source>
        <dbReference type="ARBA" id="ARBA00022741"/>
    </source>
</evidence>
<dbReference type="InterPro" id="IPR036097">
    <property type="entry name" value="HisK_dim/P_sf"/>
</dbReference>
<feature type="domain" description="Histidine kinase" evidence="14">
    <location>
        <begin position="855"/>
        <end position="1084"/>
    </location>
</feature>
<dbReference type="PROSITE" id="PS50109">
    <property type="entry name" value="HIS_KIN"/>
    <property type="match status" value="1"/>
</dbReference>
<dbReference type="Pfam" id="PF00072">
    <property type="entry name" value="Response_reg"/>
    <property type="match status" value="1"/>
</dbReference>
<dbReference type="SMART" id="SM00448">
    <property type="entry name" value="REC"/>
    <property type="match status" value="1"/>
</dbReference>
<dbReference type="PROSITE" id="PS01124">
    <property type="entry name" value="HTH_ARAC_FAMILY_2"/>
    <property type="match status" value="1"/>
</dbReference>
<dbReference type="InterPro" id="IPR011110">
    <property type="entry name" value="Reg_prop"/>
</dbReference>
<reference evidence="17 19" key="2">
    <citation type="journal article" date="2018" name="Syst. Appl. Microbiol.">
        <title>Flavobacterium circumlabens sp. nov. and Flavobacterium cupreum sp. nov., two psychrotrophic species isolated from Antarctic environmental samples.</title>
        <authorList>
            <person name="Kralova S."/>
            <person name="Busse H.J."/>
            <person name="Svec P."/>
            <person name="Maslanova I."/>
            <person name="Stankova E."/>
            <person name="Bartak M."/>
            <person name="Sedlacek I."/>
        </authorList>
    </citation>
    <scope>NUCLEOTIDE SEQUENCE [LARGE SCALE GENOMIC DNA]</scope>
    <source>
        <strain evidence="17 19">CCM 8828</strain>
    </source>
</reference>
<dbReference type="FunFam" id="1.10.287.130:FF:000045">
    <property type="entry name" value="Two-component system sensor histidine kinase/response regulator"/>
    <property type="match status" value="1"/>
</dbReference>
<keyword evidence="10" id="KW-0804">Transcription</keyword>
<dbReference type="InterPro" id="IPR011006">
    <property type="entry name" value="CheY-like_superfamily"/>
</dbReference>
<dbReference type="GO" id="GO:0000155">
    <property type="term" value="F:phosphorelay sensor kinase activity"/>
    <property type="evidence" value="ECO:0007669"/>
    <property type="project" value="InterPro"/>
</dbReference>
<evidence type="ECO:0000256" key="7">
    <source>
        <dbReference type="ARBA" id="ARBA00022840"/>
    </source>
</evidence>
<feature type="domain" description="Response regulatory" evidence="15">
    <location>
        <begin position="1137"/>
        <end position="1252"/>
    </location>
</feature>
<evidence type="ECO:0000256" key="12">
    <source>
        <dbReference type="SAM" id="Phobius"/>
    </source>
</evidence>
<dbReference type="InterPro" id="IPR003661">
    <property type="entry name" value="HisK_dim/P_dom"/>
</dbReference>
<reference evidence="16" key="3">
    <citation type="submission" date="2019-03" db="EMBL/GenBank/DDBJ databases">
        <authorList>
            <person name="Whitman W."/>
            <person name="Huntemann M."/>
            <person name="Clum A."/>
            <person name="Pillay M."/>
            <person name="Palaniappan K."/>
            <person name="Varghese N."/>
            <person name="Mikhailova N."/>
            <person name="Stamatis D."/>
            <person name="Reddy T."/>
            <person name="Daum C."/>
            <person name="Shapiro N."/>
            <person name="Ivanova N."/>
            <person name="Kyrpides N."/>
            <person name="Woyke T."/>
        </authorList>
    </citation>
    <scope>NUCLEOTIDE SEQUENCE</scope>
    <source>
        <strain evidence="16">P5626</strain>
    </source>
</reference>
<dbReference type="SMART" id="SM00387">
    <property type="entry name" value="HATPase_c"/>
    <property type="match status" value="1"/>
</dbReference>
<dbReference type="Pfam" id="PF02518">
    <property type="entry name" value="HATPase_c"/>
    <property type="match status" value="1"/>
</dbReference>
<evidence type="ECO:0000313" key="19">
    <source>
        <dbReference type="Proteomes" id="UP000298340"/>
    </source>
</evidence>
<dbReference type="SUPFAM" id="SSF52172">
    <property type="entry name" value="CheY-like"/>
    <property type="match status" value="1"/>
</dbReference>
<accession>A0A4Y7U771</accession>
<dbReference type="InterPro" id="IPR005467">
    <property type="entry name" value="His_kinase_dom"/>
</dbReference>
<evidence type="ECO:0000313" key="18">
    <source>
        <dbReference type="Proteomes" id="UP000295270"/>
    </source>
</evidence>
<dbReference type="Gene3D" id="1.10.287.130">
    <property type="match status" value="1"/>
</dbReference>
<dbReference type="SUPFAM" id="SSF63829">
    <property type="entry name" value="Calcium-dependent phosphotriesterase"/>
    <property type="match status" value="2"/>
</dbReference>
<dbReference type="RefSeq" id="WP_132037574.1">
    <property type="nucleotide sequence ID" value="NZ_QWDN01000009.1"/>
</dbReference>
<keyword evidence="7" id="KW-0067">ATP-binding</keyword>
<dbReference type="EMBL" id="SLWA01000009">
    <property type="protein sequence ID" value="TCN53177.1"/>
    <property type="molecule type" value="Genomic_DNA"/>
</dbReference>
<dbReference type="SUPFAM" id="SSF46689">
    <property type="entry name" value="Homeodomain-like"/>
    <property type="match status" value="1"/>
</dbReference>
<evidence type="ECO:0000256" key="4">
    <source>
        <dbReference type="ARBA" id="ARBA00022679"/>
    </source>
</evidence>
<dbReference type="PRINTS" id="PR00344">
    <property type="entry name" value="BCTRLSENSOR"/>
</dbReference>
<evidence type="ECO:0000256" key="11">
    <source>
        <dbReference type="PROSITE-ProRule" id="PRU00169"/>
    </source>
</evidence>
<reference evidence="16 18" key="1">
    <citation type="journal article" date="2015" name="Stand. Genomic Sci.">
        <title>Genomic Encyclopedia of Bacterial and Archaeal Type Strains, Phase III: the genomes of soil and plant-associated and newly described type strains.</title>
        <authorList>
            <person name="Whitman W.B."/>
            <person name="Woyke T."/>
            <person name="Klenk H.P."/>
            <person name="Zhou Y."/>
            <person name="Lilburn T.G."/>
            <person name="Beck B.J."/>
            <person name="De Vos P."/>
            <person name="Vandamme P."/>
            <person name="Eisen J.A."/>
            <person name="Garrity G."/>
            <person name="Hugenholtz P."/>
            <person name="Kyrpides N.C."/>
        </authorList>
    </citation>
    <scope>NUCLEOTIDE SEQUENCE [LARGE SCALE GENOMIC DNA]</scope>
    <source>
        <strain evidence="16 18">P5626</strain>
    </source>
</reference>
<evidence type="ECO:0000259" key="15">
    <source>
        <dbReference type="PROSITE" id="PS50110"/>
    </source>
</evidence>
<dbReference type="Proteomes" id="UP000298340">
    <property type="component" value="Unassembled WGS sequence"/>
</dbReference>
<dbReference type="CDD" id="cd00082">
    <property type="entry name" value="HisKA"/>
    <property type="match status" value="1"/>
</dbReference>
<dbReference type="PROSITE" id="PS50110">
    <property type="entry name" value="RESPONSE_REGULATORY"/>
    <property type="match status" value="1"/>
</dbReference>
<dbReference type="Proteomes" id="UP000295270">
    <property type="component" value="Unassembled WGS sequence"/>
</dbReference>
<dbReference type="Gene3D" id="1.10.10.60">
    <property type="entry name" value="Homeodomain-like"/>
    <property type="match status" value="2"/>
</dbReference>
<name>A0A4Y7U771_9FLAO</name>
<evidence type="ECO:0000313" key="17">
    <source>
        <dbReference type="EMBL" id="TEB42283.1"/>
    </source>
</evidence>
<dbReference type="InterPro" id="IPR011123">
    <property type="entry name" value="Y_Y_Y"/>
</dbReference>
<keyword evidence="18" id="KW-1185">Reference proteome</keyword>
<dbReference type="Pfam" id="PF07494">
    <property type="entry name" value="Reg_prop"/>
    <property type="match status" value="4"/>
</dbReference>
<dbReference type="GO" id="GO:0005524">
    <property type="term" value="F:ATP binding"/>
    <property type="evidence" value="ECO:0007669"/>
    <property type="project" value="UniProtKB-KW"/>
</dbReference>
<dbReference type="PANTHER" id="PTHR43547">
    <property type="entry name" value="TWO-COMPONENT HISTIDINE KINASE"/>
    <property type="match status" value="1"/>
</dbReference>
<dbReference type="InterPro" id="IPR004358">
    <property type="entry name" value="Sig_transdc_His_kin-like_C"/>
</dbReference>
<dbReference type="InterPro" id="IPR009057">
    <property type="entry name" value="Homeodomain-like_sf"/>
</dbReference>
<dbReference type="SUPFAM" id="SSF47384">
    <property type="entry name" value="Homodimeric domain of signal transducing histidine kinase"/>
    <property type="match status" value="1"/>
</dbReference>
<dbReference type="Gene3D" id="3.30.565.10">
    <property type="entry name" value="Histidine kinase-like ATPase, C-terminal domain"/>
    <property type="match status" value="1"/>
</dbReference>
<dbReference type="SMART" id="SM00342">
    <property type="entry name" value="HTH_ARAC"/>
    <property type="match status" value="1"/>
</dbReference>
<dbReference type="Pfam" id="PF07495">
    <property type="entry name" value="Y_Y_Y"/>
    <property type="match status" value="1"/>
</dbReference>
<dbReference type="Gene3D" id="2.130.10.10">
    <property type="entry name" value="YVTN repeat-like/Quinoprotein amine dehydrogenase"/>
    <property type="match status" value="2"/>
</dbReference>
<keyword evidence="3 11" id="KW-0597">Phosphoprotein</keyword>
<dbReference type="SUPFAM" id="SSF55874">
    <property type="entry name" value="ATPase domain of HSP90 chaperone/DNA topoisomerase II/histidine kinase"/>
    <property type="match status" value="1"/>
</dbReference>
<dbReference type="OrthoDB" id="1522078at2"/>
<feature type="transmembrane region" description="Helical" evidence="12">
    <location>
        <begin position="801"/>
        <end position="819"/>
    </location>
</feature>
<evidence type="ECO:0000256" key="2">
    <source>
        <dbReference type="ARBA" id="ARBA00012438"/>
    </source>
</evidence>
<organism evidence="17 19">
    <name type="scientific">Flavobacterium circumlabens</name>
    <dbReference type="NCBI Taxonomy" id="2133765"/>
    <lineage>
        <taxon>Bacteria</taxon>
        <taxon>Pseudomonadati</taxon>
        <taxon>Bacteroidota</taxon>
        <taxon>Flavobacteriia</taxon>
        <taxon>Flavobacteriales</taxon>
        <taxon>Flavobacteriaceae</taxon>
        <taxon>Flavobacterium</taxon>
    </lineage>
</organism>
<comment type="caution">
    <text evidence="17">The sequence shown here is derived from an EMBL/GenBank/DDBJ whole genome shotgun (WGS) entry which is preliminary data.</text>
</comment>